<proteinExistence type="predicted"/>
<dbReference type="Pfam" id="PF01863">
    <property type="entry name" value="YgjP-like"/>
    <property type="match status" value="1"/>
</dbReference>
<evidence type="ECO:0000259" key="1">
    <source>
        <dbReference type="Pfam" id="PF01863"/>
    </source>
</evidence>
<dbReference type="InterPro" id="IPR053136">
    <property type="entry name" value="UTP_pyrophosphatase-like"/>
</dbReference>
<dbReference type="InterPro" id="IPR002725">
    <property type="entry name" value="YgjP-like_metallopeptidase"/>
</dbReference>
<evidence type="ECO:0000313" key="3">
    <source>
        <dbReference type="Proteomes" id="UP000191554"/>
    </source>
</evidence>
<comment type="caution">
    <text evidence="2">The sequence shown here is derived from an EMBL/GenBank/DDBJ whole genome shotgun (WGS) entry which is preliminary data.</text>
</comment>
<dbReference type="Proteomes" id="UP000191554">
    <property type="component" value="Unassembled WGS sequence"/>
</dbReference>
<dbReference type="OrthoDB" id="9811177at2"/>
<dbReference type="PANTHER" id="PTHR30399">
    <property type="entry name" value="UNCHARACTERIZED PROTEIN YGJP"/>
    <property type="match status" value="1"/>
</dbReference>
<evidence type="ECO:0000313" key="2">
    <source>
        <dbReference type="EMBL" id="OPX43939.1"/>
    </source>
</evidence>
<keyword evidence="3" id="KW-1185">Reference proteome</keyword>
<dbReference type="PANTHER" id="PTHR30399:SF1">
    <property type="entry name" value="UTP PYROPHOSPHATASE"/>
    <property type="match status" value="1"/>
</dbReference>
<reference evidence="2 3" key="1">
    <citation type="submission" date="2017-03" db="EMBL/GenBank/DDBJ databases">
        <title>Genome sequence of Clostridium hungatei DSM 14427.</title>
        <authorList>
            <person name="Poehlein A."/>
            <person name="Daniel R."/>
        </authorList>
    </citation>
    <scope>NUCLEOTIDE SEQUENCE [LARGE SCALE GENOMIC DNA]</scope>
    <source>
        <strain evidence="2 3">DSM 14427</strain>
    </source>
</reference>
<feature type="domain" description="YgjP-like metallopeptidase" evidence="1">
    <location>
        <begin position="63"/>
        <end position="273"/>
    </location>
</feature>
<accession>A0A1V4SJ62</accession>
<name>A0A1V4SJ62_RUMHU</name>
<organism evidence="2 3">
    <name type="scientific">Ruminiclostridium hungatei</name>
    <name type="common">Clostridium hungatei</name>
    <dbReference type="NCBI Taxonomy" id="48256"/>
    <lineage>
        <taxon>Bacteria</taxon>
        <taxon>Bacillati</taxon>
        <taxon>Bacillota</taxon>
        <taxon>Clostridia</taxon>
        <taxon>Eubacteriales</taxon>
        <taxon>Oscillospiraceae</taxon>
        <taxon>Ruminiclostridium</taxon>
    </lineage>
</organism>
<protein>
    <recommendedName>
        <fullName evidence="1">YgjP-like metallopeptidase domain-containing protein</fullName>
    </recommendedName>
</protein>
<dbReference type="AlphaFoldDB" id="A0A1V4SJ62"/>
<dbReference type="STRING" id="48256.CLHUN_21820"/>
<gene>
    <name evidence="2" type="ORF">CLHUN_21820</name>
</gene>
<dbReference type="CDD" id="cd07344">
    <property type="entry name" value="M48_yhfN_like"/>
    <property type="match status" value="1"/>
</dbReference>
<sequence>MFFCSANIKILVWQHMDSRTWSLRVIYHEGESVKTQGGQNCKTRSIMLGGTELSYVLKRSGRKSIGISVDKAGNITVAAPQRTSEAYIEEVLLKKGSWILDRLEKLKAANTALHSPRLYAEGESFPYLGRNYSMRRIGDPHLTKPAVRLGEGCLEVYSSTSAGPRDLRAALKKWYVEQFCTVLQQRIGLYAPQAGVSPGRITVREQKTRWGSCSSRGNLNFNWKLIMAPLEILDYVVIHELCHMKELNHSADFWAQVQKLCPNYKNLRKWLRENGHTLSLE</sequence>
<dbReference type="EMBL" id="MZGX01000013">
    <property type="protein sequence ID" value="OPX43939.1"/>
    <property type="molecule type" value="Genomic_DNA"/>
</dbReference>
<dbReference type="Gene3D" id="3.30.2010.10">
    <property type="entry name" value="Metalloproteases ('zincins'), catalytic domain"/>
    <property type="match status" value="1"/>
</dbReference>